<reference evidence="14" key="1">
    <citation type="submission" date="2022-01" db="EMBL/GenBank/DDBJ databases">
        <title>Paenibacillus spongiae sp. nov., isolated from marine sponge.</title>
        <authorList>
            <person name="Li Z."/>
            <person name="Zhang M."/>
        </authorList>
    </citation>
    <scope>NUCLEOTIDE SEQUENCE</scope>
    <source>
        <strain evidence="14">PHS-Z3</strain>
    </source>
</reference>
<evidence type="ECO:0000256" key="11">
    <source>
        <dbReference type="ARBA" id="ARBA00023167"/>
    </source>
</evidence>
<evidence type="ECO:0000256" key="4">
    <source>
        <dbReference type="ARBA" id="ARBA00009553"/>
    </source>
</evidence>
<keyword evidence="8" id="KW-0808">Transferase</keyword>
<dbReference type="EC" id="2.1.1.14" evidence="5"/>
<evidence type="ECO:0000259" key="13">
    <source>
        <dbReference type="Pfam" id="PF08267"/>
    </source>
</evidence>
<feature type="domain" description="Cobalamin-independent methionine synthase MetE N-terminal" evidence="13">
    <location>
        <begin position="10"/>
        <end position="317"/>
    </location>
</feature>
<evidence type="ECO:0000256" key="8">
    <source>
        <dbReference type="ARBA" id="ARBA00022679"/>
    </source>
</evidence>
<accession>A0ABY5S8U3</accession>
<dbReference type="InterPro" id="IPR002629">
    <property type="entry name" value="Met_Synth_C/arc"/>
</dbReference>
<keyword evidence="9" id="KW-0479">Metal-binding</keyword>
<proteinExistence type="inferred from homology"/>
<protein>
    <recommendedName>
        <fullName evidence="5">5-methyltetrahydropteroyltriglutamate--homocysteine S-methyltransferase</fullName>
        <ecNumber evidence="5">2.1.1.14</ecNumber>
    </recommendedName>
</protein>
<evidence type="ECO:0000313" key="14">
    <source>
        <dbReference type="EMBL" id="UVI28723.1"/>
    </source>
</evidence>
<feature type="domain" description="Cobalamin-independent methionine synthase MetE C-terminal/archaeal" evidence="12">
    <location>
        <begin position="446"/>
        <end position="588"/>
    </location>
</feature>
<keyword evidence="6" id="KW-0489">Methyltransferase</keyword>
<dbReference type="EMBL" id="CP091430">
    <property type="protein sequence ID" value="UVI28723.1"/>
    <property type="molecule type" value="Genomic_DNA"/>
</dbReference>
<keyword evidence="15" id="KW-1185">Reference proteome</keyword>
<gene>
    <name evidence="14" type="ORF">L1F29_25275</name>
</gene>
<dbReference type="InterPro" id="IPR038071">
    <property type="entry name" value="UROD/MetE-like_sf"/>
</dbReference>
<evidence type="ECO:0000256" key="7">
    <source>
        <dbReference type="ARBA" id="ARBA00022605"/>
    </source>
</evidence>
<dbReference type="CDD" id="cd03312">
    <property type="entry name" value="CIMS_N_terminal_like"/>
    <property type="match status" value="1"/>
</dbReference>
<evidence type="ECO:0000256" key="3">
    <source>
        <dbReference type="ARBA" id="ARBA00004681"/>
    </source>
</evidence>
<evidence type="ECO:0000256" key="9">
    <source>
        <dbReference type="ARBA" id="ARBA00022723"/>
    </source>
</evidence>
<evidence type="ECO:0000259" key="12">
    <source>
        <dbReference type="Pfam" id="PF01717"/>
    </source>
</evidence>
<evidence type="ECO:0000256" key="10">
    <source>
        <dbReference type="ARBA" id="ARBA00022833"/>
    </source>
</evidence>
<evidence type="ECO:0000256" key="1">
    <source>
        <dbReference type="ARBA" id="ARBA00001947"/>
    </source>
</evidence>
<organism evidence="14 15">
    <name type="scientific">Paenibacillus spongiae</name>
    <dbReference type="NCBI Taxonomy" id="2909671"/>
    <lineage>
        <taxon>Bacteria</taxon>
        <taxon>Bacillati</taxon>
        <taxon>Bacillota</taxon>
        <taxon>Bacilli</taxon>
        <taxon>Bacillales</taxon>
        <taxon>Paenibacillaceae</taxon>
        <taxon>Paenibacillus</taxon>
    </lineage>
</organism>
<dbReference type="PANTHER" id="PTHR30519">
    <property type="entry name" value="5-METHYLTETRAHYDROPTEROYLTRIGLUTAMATE--HOMOCYSTEINE METHYLTRANSFERASE"/>
    <property type="match status" value="1"/>
</dbReference>
<evidence type="ECO:0000256" key="5">
    <source>
        <dbReference type="ARBA" id="ARBA00012034"/>
    </source>
</evidence>
<comment type="function">
    <text evidence="2">Catalyzes the transfer of a methyl group from 5-methyltetrahydrofolate to homocysteine resulting in methionine formation.</text>
</comment>
<keyword evidence="7" id="KW-0028">Amino-acid biosynthesis</keyword>
<evidence type="ECO:0000256" key="6">
    <source>
        <dbReference type="ARBA" id="ARBA00022603"/>
    </source>
</evidence>
<dbReference type="InterPro" id="IPR013215">
    <property type="entry name" value="Cbl-indep_Met_Synth_N"/>
</dbReference>
<sequence>MSVGNIGVVANLGYPRIGEHCQWKEALERFWAGHISQAELHRTMKAIRLQHIDKQAAAGVGIIPVGDFSLYDHVLDHSVAFGLVPERYAPLQDDELQLYYAMARGTDGITACESAPWFHTNYHYVVPEWSEGFPPRLNRNHWLELIQEAPAAIRSKLRPVIIGPYSFAKLVKGYPSSQFEPVLRSFIPVYIELLAQLSAAGIEWVQFDEPSLSQTSHPEDCKLLQEVYESLRSHSAGIKLMLQTYFGAVPLLARLFRLPVDGIGLDFVHDGGAHRKAISELGFPKDKLLGAGIVDGSNVWRTDLSAAWSALQGLLQSVPADRLILQPSCSLIHVPVTVKNEHKLPYLARLSFAFADEKLDELAILSRGLREGRRSIALELSDCSVTLQALAASPSRSLFMHGRSAASHQAVIGSLSYNSHKEEQSSQMTTQTFGRLSHAEVGDLLEHNEMLEWLGKQLDGYLFTTSGWTQRKGSDCVKQPIIFGDIMHVMREVSSGVSDAPASAPEITRSLLRGALTGPLAMLHSTFVRTDLSCHMVALQFARAIHSLVNQLDKARTNLSDESMSRDRAFNKYGNWEIYLHWGDEACKHNPSVRKESKLSHIKPHRSGIHDGVTAI</sequence>
<comment type="cofactor">
    <cofactor evidence="1">
        <name>Zn(2+)</name>
        <dbReference type="ChEBI" id="CHEBI:29105"/>
    </cofactor>
</comment>
<dbReference type="RefSeq" id="WP_258384811.1">
    <property type="nucleotide sequence ID" value="NZ_CP091430.1"/>
</dbReference>
<dbReference type="Pfam" id="PF08267">
    <property type="entry name" value="Meth_synt_1"/>
    <property type="match status" value="1"/>
</dbReference>
<keyword evidence="10" id="KW-0862">Zinc</keyword>
<keyword evidence="11" id="KW-0486">Methionine biosynthesis</keyword>
<name>A0ABY5S8U3_9BACL</name>
<evidence type="ECO:0000256" key="2">
    <source>
        <dbReference type="ARBA" id="ARBA00002777"/>
    </source>
</evidence>
<dbReference type="Pfam" id="PF01717">
    <property type="entry name" value="Meth_synt_2"/>
    <property type="match status" value="1"/>
</dbReference>
<dbReference type="Proteomes" id="UP001057877">
    <property type="component" value="Chromosome"/>
</dbReference>
<dbReference type="SUPFAM" id="SSF51726">
    <property type="entry name" value="UROD/MetE-like"/>
    <property type="match status" value="2"/>
</dbReference>
<evidence type="ECO:0000313" key="15">
    <source>
        <dbReference type="Proteomes" id="UP001057877"/>
    </source>
</evidence>
<dbReference type="Gene3D" id="3.20.20.210">
    <property type="match status" value="2"/>
</dbReference>
<comment type="pathway">
    <text evidence="3">Amino-acid biosynthesis; L-methionine biosynthesis via de novo pathway; L-methionine from L-homocysteine (MetE route): step 1/1.</text>
</comment>
<comment type="similarity">
    <text evidence="4">Belongs to the vitamin-B12 independent methionine synthase family.</text>
</comment>